<keyword evidence="2" id="KW-0472">Membrane</keyword>
<dbReference type="RefSeq" id="WP_096376492.1">
    <property type="nucleotide sequence ID" value="NZ_AP014940.1"/>
</dbReference>
<protein>
    <submittedName>
        <fullName evidence="4">Beta-lactamase</fullName>
    </submittedName>
</protein>
<dbReference type="InterPro" id="IPR050491">
    <property type="entry name" value="AmpC-like"/>
</dbReference>
<sequence>MRAAASEPRPSRIVLDSPPPPRHVPGEAPYVAPLSGGVVRQASPLSDGIGDDSQAIPLRPLPPTAPKPTPPPIAKPAIQPAPLPIAKPAPQPVPPPVTKPVPTPIPVPAPIAAPPPPVPVVTPPAAPKPIALPPPAPVAIAPLAPSALPGEDAGGEEILLEAAAGPAPAPALVSVDVEAYADGLVPSALARGGLAGAVVVVVKDGQILLAKGYGYADRAKGRPMDAARTVIRPGSISKLFTWTAVMQLVEQGKLDLDADVNDYLDFRIRDYHGQGITLRQLMTHSAGFEESSKHLFAADASRLRPLRAYLETVQPQRIYPPGKVPAYSNYGVALAGYIVERVARQPFNDYIEQHVLMPLDMRRSTFRQPLPKGLAGDVALSYASAGAQPIDFELVNPAPAGALSTTGRDMAHFMIAQLDQGRYRGVEILKPYTAQAMQRAASTPVAGLDSMTLGFFRRDKHGLVAIGHGGATQAFQSNLALVPDKKLGVFVSVDGPGAAGRALHRDLIDGLLKRYYPERGTPPATRLTARLHGKQLVGRYENSRQSASNFLAIARFLGSSVVTLNDDDTVSVSTLRTRDGRIKRWREIEPYVWQELDGDSRLAARRENGQIVAIASDDAPPAMWLQPVPAWRSAGWMLPLLYAAAAVHVLALALWPAAALVRRHTQRRLKLDGRERDLRLLTFFGLIANLALLALWLWILGRVNASATLLDGQLDPALRIAQLLGVLSIAVAVVALLNARAAWKPPMQRLRRVCAAAMAAACVAVVWFVLALHTLQWSLVY</sequence>
<dbReference type="EMBL" id="AP014940">
    <property type="protein sequence ID" value="BAV95963.1"/>
    <property type="molecule type" value="Genomic_DNA"/>
</dbReference>
<reference evidence="4 5" key="1">
    <citation type="journal article" date="2017" name="DNA Res.">
        <title>Complete genome sequence and expression profile of the commercial lytic enzyme producer Lysobacter enzymogenes M497-1.</title>
        <authorList>
            <person name="Takami H."/>
            <person name="Toyoda A."/>
            <person name="Uchiyama I."/>
            <person name="Itoh T."/>
            <person name="Takaki Y."/>
            <person name="Arai W."/>
            <person name="Nishi S."/>
            <person name="Kawai M."/>
            <person name="Shinya K."/>
            <person name="Ikeda H."/>
        </authorList>
    </citation>
    <scope>NUCLEOTIDE SEQUENCE [LARGE SCALE GENOMIC DNA]</scope>
    <source>
        <strain evidence="4 5">M497-1</strain>
    </source>
</reference>
<dbReference type="GeneID" id="83062386"/>
<dbReference type="Pfam" id="PF00144">
    <property type="entry name" value="Beta-lactamase"/>
    <property type="match status" value="1"/>
</dbReference>
<dbReference type="SUPFAM" id="SSF56601">
    <property type="entry name" value="beta-lactamase/transpeptidase-like"/>
    <property type="match status" value="1"/>
</dbReference>
<evidence type="ECO:0000259" key="3">
    <source>
        <dbReference type="Pfam" id="PF00144"/>
    </source>
</evidence>
<feature type="transmembrane region" description="Helical" evidence="2">
    <location>
        <begin position="636"/>
        <end position="660"/>
    </location>
</feature>
<evidence type="ECO:0000313" key="5">
    <source>
        <dbReference type="Proteomes" id="UP000218824"/>
    </source>
</evidence>
<dbReference type="AlphaFoldDB" id="A0AAU9AHP6"/>
<dbReference type="Gene3D" id="3.40.710.10">
    <property type="entry name" value="DD-peptidase/beta-lactamase superfamily"/>
    <property type="match status" value="1"/>
</dbReference>
<accession>A0AAU9AHP6</accession>
<proteinExistence type="predicted"/>
<feature type="transmembrane region" description="Helical" evidence="2">
    <location>
        <begin position="720"/>
        <end position="741"/>
    </location>
</feature>
<name>A0AAU9AHP6_LYSEN</name>
<gene>
    <name evidence="4" type="ORF">LEN_0476</name>
</gene>
<evidence type="ECO:0000256" key="2">
    <source>
        <dbReference type="SAM" id="Phobius"/>
    </source>
</evidence>
<feature type="compositionally biased region" description="Pro residues" evidence="1">
    <location>
        <begin position="59"/>
        <end position="97"/>
    </location>
</feature>
<organism evidence="4 5">
    <name type="scientific">Lysobacter enzymogenes</name>
    <dbReference type="NCBI Taxonomy" id="69"/>
    <lineage>
        <taxon>Bacteria</taxon>
        <taxon>Pseudomonadati</taxon>
        <taxon>Pseudomonadota</taxon>
        <taxon>Gammaproteobacteria</taxon>
        <taxon>Lysobacterales</taxon>
        <taxon>Lysobacteraceae</taxon>
        <taxon>Lysobacter</taxon>
    </lineage>
</organism>
<feature type="domain" description="Beta-lactamase-related" evidence="3">
    <location>
        <begin position="184"/>
        <end position="505"/>
    </location>
</feature>
<feature type="transmembrane region" description="Helical" evidence="2">
    <location>
        <begin position="753"/>
        <end position="775"/>
    </location>
</feature>
<keyword evidence="2" id="KW-0812">Transmembrane</keyword>
<evidence type="ECO:0000256" key="1">
    <source>
        <dbReference type="SAM" id="MobiDB-lite"/>
    </source>
</evidence>
<dbReference type="InterPro" id="IPR001466">
    <property type="entry name" value="Beta-lactam-related"/>
</dbReference>
<dbReference type="PANTHER" id="PTHR46825">
    <property type="entry name" value="D-ALANYL-D-ALANINE-CARBOXYPEPTIDASE/ENDOPEPTIDASE AMPH"/>
    <property type="match status" value="1"/>
</dbReference>
<keyword evidence="2" id="KW-1133">Transmembrane helix</keyword>
<dbReference type="Proteomes" id="UP000218824">
    <property type="component" value="Chromosome"/>
</dbReference>
<feature type="region of interest" description="Disordered" evidence="1">
    <location>
        <begin position="1"/>
        <end position="97"/>
    </location>
</feature>
<dbReference type="KEGG" id="lem:LEN_0476"/>
<evidence type="ECO:0000313" key="4">
    <source>
        <dbReference type="EMBL" id="BAV95963.1"/>
    </source>
</evidence>
<dbReference type="PANTHER" id="PTHR46825:SF9">
    <property type="entry name" value="BETA-LACTAMASE-RELATED DOMAIN-CONTAINING PROTEIN"/>
    <property type="match status" value="1"/>
</dbReference>
<dbReference type="InterPro" id="IPR012338">
    <property type="entry name" value="Beta-lactam/transpept-like"/>
</dbReference>
<feature type="transmembrane region" description="Helical" evidence="2">
    <location>
        <begin position="680"/>
        <end position="700"/>
    </location>
</feature>